<keyword evidence="2" id="KW-0255">Endonuclease</keyword>
<protein>
    <submittedName>
        <fullName evidence="2">HNH endonuclease</fullName>
    </submittedName>
</protein>
<dbReference type="RefSeq" id="WP_089231523.1">
    <property type="nucleotide sequence ID" value="NZ_FZOY01000001.1"/>
</dbReference>
<dbReference type="EMBL" id="FZOY01000001">
    <property type="protein sequence ID" value="SNS32323.1"/>
    <property type="molecule type" value="Genomic_DNA"/>
</dbReference>
<dbReference type="Pfam" id="PF13392">
    <property type="entry name" value="HNH_3"/>
    <property type="match status" value="1"/>
</dbReference>
<dbReference type="OrthoDB" id="388551at2"/>
<feature type="domain" description="HNH nuclease" evidence="1">
    <location>
        <begin position="88"/>
        <end position="129"/>
    </location>
</feature>
<evidence type="ECO:0000259" key="1">
    <source>
        <dbReference type="Pfam" id="PF13392"/>
    </source>
</evidence>
<keyword evidence="2" id="KW-0540">Nuclease</keyword>
<dbReference type="InterPro" id="IPR044925">
    <property type="entry name" value="His-Me_finger_sf"/>
</dbReference>
<evidence type="ECO:0000313" key="3">
    <source>
        <dbReference type="Proteomes" id="UP000198426"/>
    </source>
</evidence>
<name>A0A239DKV9_9RHOB</name>
<accession>A0A239DKV9</accession>
<organism evidence="2 3">
    <name type="scientific">Tropicimonas sediminicola</name>
    <dbReference type="NCBI Taxonomy" id="1031541"/>
    <lineage>
        <taxon>Bacteria</taxon>
        <taxon>Pseudomonadati</taxon>
        <taxon>Pseudomonadota</taxon>
        <taxon>Alphaproteobacteria</taxon>
        <taxon>Rhodobacterales</taxon>
        <taxon>Roseobacteraceae</taxon>
        <taxon>Tropicimonas</taxon>
    </lineage>
</organism>
<dbReference type="Proteomes" id="UP000198426">
    <property type="component" value="Unassembled WGS sequence"/>
</dbReference>
<dbReference type="GO" id="GO:0004519">
    <property type="term" value="F:endonuclease activity"/>
    <property type="evidence" value="ECO:0007669"/>
    <property type="project" value="UniProtKB-KW"/>
</dbReference>
<proteinExistence type="predicted"/>
<dbReference type="Gene3D" id="3.90.75.20">
    <property type="match status" value="1"/>
</dbReference>
<keyword evidence="2" id="KW-0378">Hydrolase</keyword>
<reference evidence="2 3" key="1">
    <citation type="submission" date="2017-06" db="EMBL/GenBank/DDBJ databases">
        <authorList>
            <person name="Kim H.J."/>
            <person name="Triplett B.A."/>
        </authorList>
    </citation>
    <scope>NUCLEOTIDE SEQUENCE [LARGE SCALE GENOMIC DNA]</scope>
    <source>
        <strain evidence="2 3">DSM 29339</strain>
    </source>
</reference>
<dbReference type="SUPFAM" id="SSF54060">
    <property type="entry name" value="His-Me finger endonucleases"/>
    <property type="match status" value="1"/>
</dbReference>
<sequence length="192" mass="22336">MTMINKSKLLLTPTYLPFLKECFDTSHIDDGVLIWQERPRHHFKSDKSHQRVNKMFAGNAAGDRPRPTRPHVYVNITHPELGNMRMPLHRLIWCLKFEETPPKMIDHINRIPFDNRPKNLRPITTKENNENSIHSKTCLSSGEVTAMGNGKFKMVFQHPGASDWKLEFNDKTQAIACINYLSYLYDDTISQE</sequence>
<keyword evidence="3" id="KW-1185">Reference proteome</keyword>
<dbReference type="InterPro" id="IPR003615">
    <property type="entry name" value="HNH_nuc"/>
</dbReference>
<gene>
    <name evidence="2" type="ORF">SAMN05421757_101854</name>
</gene>
<dbReference type="AlphaFoldDB" id="A0A239DKV9"/>
<evidence type="ECO:0000313" key="2">
    <source>
        <dbReference type="EMBL" id="SNS32323.1"/>
    </source>
</evidence>